<reference evidence="8" key="2">
    <citation type="journal article" date="2023" name="Science">
        <title>Genomic signatures of disease resistance in endangered staghorn corals.</title>
        <authorList>
            <person name="Vollmer S.V."/>
            <person name="Selwyn J.D."/>
            <person name="Despard B.A."/>
            <person name="Roesel C.L."/>
        </authorList>
    </citation>
    <scope>NUCLEOTIDE SEQUENCE</scope>
    <source>
        <strain evidence="8">K2</strain>
    </source>
</reference>
<reference evidence="8" key="1">
    <citation type="journal article" date="2023" name="G3 (Bethesda)">
        <title>Whole genome assembly and annotation of the endangered Caribbean coral Acropora cervicornis.</title>
        <authorList>
            <person name="Selwyn J.D."/>
            <person name="Vollmer S.V."/>
        </authorList>
    </citation>
    <scope>NUCLEOTIDE SEQUENCE</scope>
    <source>
        <strain evidence="8">K2</strain>
    </source>
</reference>
<keyword evidence="9" id="KW-1185">Reference proteome</keyword>
<dbReference type="GO" id="GO:0008270">
    <property type="term" value="F:zinc ion binding"/>
    <property type="evidence" value="ECO:0007669"/>
    <property type="project" value="UniProtKB-KW"/>
</dbReference>
<dbReference type="SMART" id="SM00692">
    <property type="entry name" value="DM3"/>
    <property type="match status" value="1"/>
</dbReference>
<evidence type="ECO:0000256" key="2">
    <source>
        <dbReference type="ARBA" id="ARBA00022771"/>
    </source>
</evidence>
<dbReference type="Gene3D" id="6.20.210.20">
    <property type="entry name" value="THAP domain"/>
    <property type="match status" value="1"/>
</dbReference>
<organism evidence="8 9">
    <name type="scientific">Acropora cervicornis</name>
    <name type="common">Staghorn coral</name>
    <dbReference type="NCBI Taxonomy" id="6130"/>
    <lineage>
        <taxon>Eukaryota</taxon>
        <taxon>Metazoa</taxon>
        <taxon>Cnidaria</taxon>
        <taxon>Anthozoa</taxon>
        <taxon>Hexacorallia</taxon>
        <taxon>Scleractinia</taxon>
        <taxon>Astrocoeniina</taxon>
        <taxon>Acroporidae</taxon>
        <taxon>Acropora</taxon>
    </lineage>
</organism>
<keyword evidence="2 5" id="KW-0863">Zinc-finger</keyword>
<proteinExistence type="predicted"/>
<evidence type="ECO:0000256" key="5">
    <source>
        <dbReference type="PROSITE-ProRule" id="PRU00309"/>
    </source>
</evidence>
<evidence type="ECO:0000259" key="7">
    <source>
        <dbReference type="PROSITE" id="PS50950"/>
    </source>
</evidence>
<feature type="region of interest" description="Disordered" evidence="6">
    <location>
        <begin position="282"/>
        <end position="306"/>
    </location>
</feature>
<keyword evidence="1" id="KW-0479">Metal-binding</keyword>
<dbReference type="AlphaFoldDB" id="A0AAD9UUE7"/>
<feature type="compositionally biased region" description="Polar residues" evidence="6">
    <location>
        <begin position="121"/>
        <end position="138"/>
    </location>
</feature>
<name>A0AAD9UUE7_ACRCE</name>
<dbReference type="PROSITE" id="PS50950">
    <property type="entry name" value="ZF_THAP"/>
    <property type="match status" value="1"/>
</dbReference>
<accession>A0AAD9UUE7</accession>
<keyword evidence="3" id="KW-0862">Zinc</keyword>
<evidence type="ECO:0000256" key="6">
    <source>
        <dbReference type="SAM" id="MobiDB-lite"/>
    </source>
</evidence>
<dbReference type="EMBL" id="JARQWQ010000112">
    <property type="protein sequence ID" value="KAK2550336.1"/>
    <property type="molecule type" value="Genomic_DNA"/>
</dbReference>
<evidence type="ECO:0000313" key="9">
    <source>
        <dbReference type="Proteomes" id="UP001249851"/>
    </source>
</evidence>
<dbReference type="PANTHER" id="PTHR31751">
    <property type="entry name" value="SI:CH211-108C17.2-RELATED-RELATED"/>
    <property type="match status" value="1"/>
</dbReference>
<evidence type="ECO:0000313" key="8">
    <source>
        <dbReference type="EMBL" id="KAK2550336.1"/>
    </source>
</evidence>
<evidence type="ECO:0000256" key="3">
    <source>
        <dbReference type="ARBA" id="ARBA00022833"/>
    </source>
</evidence>
<sequence>MVNCCVPGCVNYSAKSNGISYHKFPRDTQRRKAWLERIRRNNMPPLENCYVCSEHFSAESFEVTLRAQITGTKCKRRLKEDAIPLEFCFRPPAKRPRLSSENRLRRRSHEEVIIALLKPDNGQSTPSQSTLTSAQGSNSNMEILDVSAADIAPPSECRSLSDTATQCCFDPIVLVSVATQTDDLPTTVASDNSSNGSSLVKTLASFNVPAEEWEISHDHNYSMSIPMVYPTYGLGEHSLTPYKEIEVGPLVENNIDNDFSDKEVYDDDIDDDCKDPNWNLPKGKKILLPDGNESSEEESEGELQPSDTDKKYLVFSNCLDQLIKRCSKCGVVVTGKKKKTTKSMLSVEMTCLDGHITHWDSQPIIKRKPVGNLLLAASILFTGNTFASVSRLASCLNLQFISESVFYDTQQRFLFPVLNQAWKNEQQMVKQELVNKGAINLNGDGRCDSPGHSAKYGPYTLMDNDSGKVVAFSVVQVSEVTSSNAMEKEGFKRCIESLEDDRVQIDRIATDRHVSISSFMNKERPQINHQYDVWHLSKWVVKKLTSKAQQKGCEELMPWIQSMSNHLWWCAATCDGNVVLLREKWKSVLHHIVNKHKWTCNTLFHQCGHRRIPSSEAKNICWLKPGSPAHLALEEVVLNTKLLKDLAKLTDFCHTGNIEVYHSMMLKYCSKQEHFSYKGMVARTQLAALDNNANAERP</sequence>
<dbReference type="InterPro" id="IPR038441">
    <property type="entry name" value="THAP_Znf_sf"/>
</dbReference>
<dbReference type="SMART" id="SM00980">
    <property type="entry name" value="THAP"/>
    <property type="match status" value="1"/>
</dbReference>
<feature type="domain" description="THAP-type" evidence="7">
    <location>
        <begin position="1"/>
        <end position="87"/>
    </location>
</feature>
<evidence type="ECO:0000256" key="4">
    <source>
        <dbReference type="ARBA" id="ARBA00023125"/>
    </source>
</evidence>
<dbReference type="PANTHER" id="PTHR31751:SF42">
    <property type="entry name" value="PROTEIN CBG10204"/>
    <property type="match status" value="1"/>
</dbReference>
<comment type="caution">
    <text evidence="8">The sequence shown here is derived from an EMBL/GenBank/DDBJ whole genome shotgun (WGS) entry which is preliminary data.</text>
</comment>
<feature type="region of interest" description="Disordered" evidence="6">
    <location>
        <begin position="118"/>
        <end position="138"/>
    </location>
</feature>
<protein>
    <submittedName>
        <fullName evidence="8">THAP domain-containing protein 2</fullName>
    </submittedName>
</protein>
<dbReference type="Pfam" id="PF05485">
    <property type="entry name" value="THAP"/>
    <property type="match status" value="1"/>
</dbReference>
<dbReference type="SUPFAM" id="SSF57716">
    <property type="entry name" value="Glucocorticoid receptor-like (DNA-binding domain)"/>
    <property type="match status" value="1"/>
</dbReference>
<gene>
    <name evidence="8" type="ORF">P5673_029036</name>
</gene>
<evidence type="ECO:0000256" key="1">
    <source>
        <dbReference type="ARBA" id="ARBA00022723"/>
    </source>
</evidence>
<dbReference type="InterPro" id="IPR006612">
    <property type="entry name" value="THAP_Znf"/>
</dbReference>
<dbReference type="GO" id="GO:0003677">
    <property type="term" value="F:DNA binding"/>
    <property type="evidence" value="ECO:0007669"/>
    <property type="project" value="UniProtKB-UniRule"/>
</dbReference>
<keyword evidence="4 5" id="KW-0238">DNA-binding</keyword>
<dbReference type="Proteomes" id="UP001249851">
    <property type="component" value="Unassembled WGS sequence"/>
</dbReference>